<dbReference type="InterPro" id="IPR019734">
    <property type="entry name" value="TPR_rpt"/>
</dbReference>
<feature type="repeat" description="TPR" evidence="3">
    <location>
        <begin position="63"/>
        <end position="96"/>
    </location>
</feature>
<proteinExistence type="predicted"/>
<dbReference type="SUPFAM" id="SSF48452">
    <property type="entry name" value="TPR-like"/>
    <property type="match status" value="1"/>
</dbReference>
<keyword evidence="4" id="KW-1133">Transmembrane helix</keyword>
<dbReference type="PANTHER" id="PTHR44186:SF1">
    <property type="entry name" value="BARDET-BIEDL SYNDROME 4 PROTEIN"/>
    <property type="match status" value="1"/>
</dbReference>
<organism evidence="5">
    <name type="scientific">candidate division CPR3 bacterium</name>
    <dbReference type="NCBI Taxonomy" id="2268181"/>
    <lineage>
        <taxon>Bacteria</taxon>
        <taxon>Bacteria division CPR3</taxon>
    </lineage>
</organism>
<dbReference type="SMART" id="SM00028">
    <property type="entry name" value="TPR"/>
    <property type="match status" value="3"/>
</dbReference>
<feature type="transmembrane region" description="Helical" evidence="4">
    <location>
        <begin position="6"/>
        <end position="30"/>
    </location>
</feature>
<comment type="caution">
    <text evidence="5">The sequence shown here is derived from an EMBL/GenBank/DDBJ whole genome shotgun (WGS) entry which is preliminary data.</text>
</comment>
<name>A0A7C4QWT9_UNCC3</name>
<evidence type="ECO:0000256" key="1">
    <source>
        <dbReference type="ARBA" id="ARBA00022737"/>
    </source>
</evidence>
<protein>
    <submittedName>
        <fullName evidence="5">Tetratricopeptide repeat protein</fullName>
    </submittedName>
</protein>
<reference evidence="5" key="1">
    <citation type="journal article" date="2020" name="mSystems">
        <title>Genome- and Community-Level Interaction Insights into Carbon Utilization and Element Cycling Functions of Hydrothermarchaeota in Hydrothermal Sediment.</title>
        <authorList>
            <person name="Zhou Z."/>
            <person name="Liu Y."/>
            <person name="Xu W."/>
            <person name="Pan J."/>
            <person name="Luo Z.H."/>
            <person name="Li M."/>
        </authorList>
    </citation>
    <scope>NUCLEOTIDE SEQUENCE [LARGE SCALE GENOMIC DNA]</scope>
    <source>
        <strain evidence="5">SpSt-579</strain>
    </source>
</reference>
<dbReference type="EMBL" id="DSYQ01000002">
    <property type="protein sequence ID" value="HGT70716.1"/>
    <property type="molecule type" value="Genomic_DNA"/>
</dbReference>
<dbReference type="Pfam" id="PF13176">
    <property type="entry name" value="TPR_7"/>
    <property type="match status" value="1"/>
</dbReference>
<sequence>MKKEKIQYIFIGIISLVLFSIIILLIIYFISDYKRWQNYRNDSNKKVFIERIDDIKSKKDKSSEDFIDLGNSYYNLGELKKAERAYKESIDMIFNIVSVKNLAGVYVDMGEYKKAEDMYFKIIDSVPGQVDIYLKLADLYRNYDWEERRSDRLGILLAGLEKNKESVDIIVALASFYKDNGDFKKSLEYFNMAIEKDTSNEAIKDEVEEVKSKI</sequence>
<dbReference type="Gene3D" id="1.25.40.10">
    <property type="entry name" value="Tetratricopeptide repeat domain"/>
    <property type="match status" value="2"/>
</dbReference>
<evidence type="ECO:0000256" key="4">
    <source>
        <dbReference type="SAM" id="Phobius"/>
    </source>
</evidence>
<dbReference type="PROSITE" id="PS50005">
    <property type="entry name" value="TPR"/>
    <property type="match status" value="2"/>
</dbReference>
<dbReference type="AlphaFoldDB" id="A0A7C4QWT9"/>
<keyword evidence="1" id="KW-0677">Repeat</keyword>
<keyword evidence="4" id="KW-0812">Transmembrane</keyword>
<dbReference type="Pfam" id="PF13181">
    <property type="entry name" value="TPR_8"/>
    <property type="match status" value="2"/>
</dbReference>
<gene>
    <name evidence="5" type="ORF">ENT43_00460</name>
</gene>
<evidence type="ECO:0000313" key="5">
    <source>
        <dbReference type="EMBL" id="HGT70716.1"/>
    </source>
</evidence>
<keyword evidence="4" id="KW-0472">Membrane</keyword>
<keyword evidence="2 3" id="KW-0802">TPR repeat</keyword>
<evidence type="ECO:0000256" key="3">
    <source>
        <dbReference type="PROSITE-ProRule" id="PRU00339"/>
    </source>
</evidence>
<accession>A0A7C4QWT9</accession>
<dbReference type="PANTHER" id="PTHR44186">
    <property type="match status" value="1"/>
</dbReference>
<evidence type="ECO:0000256" key="2">
    <source>
        <dbReference type="ARBA" id="ARBA00022803"/>
    </source>
</evidence>
<feature type="repeat" description="TPR" evidence="3">
    <location>
        <begin position="167"/>
        <end position="200"/>
    </location>
</feature>
<dbReference type="InterPro" id="IPR011990">
    <property type="entry name" value="TPR-like_helical_dom_sf"/>
</dbReference>